<dbReference type="Pfam" id="PF23768">
    <property type="entry name" value="DUF7167"/>
    <property type="match status" value="1"/>
</dbReference>
<dbReference type="PROSITE" id="PS51257">
    <property type="entry name" value="PROKAR_LIPOPROTEIN"/>
    <property type="match status" value="1"/>
</dbReference>
<reference evidence="3" key="1">
    <citation type="submission" date="2018-08" db="EMBL/GenBank/DDBJ databases">
        <authorList>
            <person name="Chevrot R."/>
        </authorList>
    </citation>
    <scope>NUCLEOTIDE SEQUENCE [LARGE SCALE GENOMIC DNA]</scope>
</reference>
<feature type="domain" description="DUF7167" evidence="1">
    <location>
        <begin position="2"/>
        <end position="61"/>
    </location>
</feature>
<proteinExistence type="predicted"/>
<name>A0A383RH52_PAEAL</name>
<protein>
    <recommendedName>
        <fullName evidence="1">DUF7167 domain-containing protein</fullName>
    </recommendedName>
</protein>
<sequence length="62" mass="7346">MPKFHFSLHTGFAGCTHEETYEIDNEELEGLTEDEREKVIEEHFTEWAWNMLDGGWEEVEDA</sequence>
<dbReference type="AlphaFoldDB" id="A0A383RH52"/>
<dbReference type="InterPro" id="IPR055591">
    <property type="entry name" value="DUF7167"/>
</dbReference>
<dbReference type="RefSeq" id="WP_138187848.1">
    <property type="nucleotide sequence ID" value="NZ_LS992241.1"/>
</dbReference>
<evidence type="ECO:0000313" key="2">
    <source>
        <dbReference type="EMBL" id="SYX85912.1"/>
    </source>
</evidence>
<gene>
    <name evidence="2" type="ORF">PBLR_14334</name>
</gene>
<evidence type="ECO:0000259" key="1">
    <source>
        <dbReference type="Pfam" id="PF23768"/>
    </source>
</evidence>
<evidence type="ECO:0000313" key="3">
    <source>
        <dbReference type="Proteomes" id="UP000304148"/>
    </source>
</evidence>
<dbReference type="EMBL" id="LS992241">
    <property type="protein sequence ID" value="SYX85912.1"/>
    <property type="molecule type" value="Genomic_DNA"/>
</dbReference>
<organism evidence="2 3">
    <name type="scientific">Paenibacillus alvei</name>
    <name type="common">Bacillus alvei</name>
    <dbReference type="NCBI Taxonomy" id="44250"/>
    <lineage>
        <taxon>Bacteria</taxon>
        <taxon>Bacillati</taxon>
        <taxon>Bacillota</taxon>
        <taxon>Bacilli</taxon>
        <taxon>Bacillales</taxon>
        <taxon>Paenibacillaceae</taxon>
        <taxon>Paenibacillus</taxon>
    </lineage>
</organism>
<dbReference type="Proteomes" id="UP000304148">
    <property type="component" value="Chromosome"/>
</dbReference>
<accession>A0A383RH52</accession>